<accession>A0ABQ8U0W7</accession>
<protein>
    <submittedName>
        <fullName evidence="1">Uncharacterized protein</fullName>
    </submittedName>
</protein>
<dbReference type="Proteomes" id="UP001141327">
    <property type="component" value="Unassembled WGS sequence"/>
</dbReference>
<name>A0ABQ8U0W7_9EUKA</name>
<evidence type="ECO:0000313" key="2">
    <source>
        <dbReference type="Proteomes" id="UP001141327"/>
    </source>
</evidence>
<gene>
    <name evidence="1" type="ORF">PAPYR_13045</name>
</gene>
<proteinExistence type="predicted"/>
<sequence length="165" mass="18806">MLLSSIDPCPSLARPLAYERLGAIVEWVADGSHRFQVARIIVDPRRVSELPPEITAEQRTELRQRVEKLKATPQIRQHLKEDYIDVAVYNTRSGGHARAATSGQPAYSRRAVWKQHLRRPAEPQACIPPSLPPKRYIREDPDFATHLNPLKELHFPKAKTPRPSL</sequence>
<keyword evidence="2" id="KW-1185">Reference proteome</keyword>
<reference evidence="1" key="1">
    <citation type="journal article" date="2022" name="bioRxiv">
        <title>Genomics of Preaxostyla Flagellates Illuminates Evolutionary Transitions and the Path Towards Mitochondrial Loss.</title>
        <authorList>
            <person name="Novak L.V.F."/>
            <person name="Treitli S.C."/>
            <person name="Pyrih J."/>
            <person name="Halakuc P."/>
            <person name="Pipaliya S.V."/>
            <person name="Vacek V."/>
            <person name="Brzon O."/>
            <person name="Soukal P."/>
            <person name="Eme L."/>
            <person name="Dacks J.B."/>
            <person name="Karnkowska A."/>
            <person name="Elias M."/>
            <person name="Hampl V."/>
        </authorList>
    </citation>
    <scope>NUCLEOTIDE SEQUENCE</scope>
    <source>
        <strain evidence="1">RCP-MX</strain>
    </source>
</reference>
<dbReference type="EMBL" id="JAPMOS010000409">
    <property type="protein sequence ID" value="KAJ4452712.1"/>
    <property type="molecule type" value="Genomic_DNA"/>
</dbReference>
<organism evidence="1 2">
    <name type="scientific">Paratrimastix pyriformis</name>
    <dbReference type="NCBI Taxonomy" id="342808"/>
    <lineage>
        <taxon>Eukaryota</taxon>
        <taxon>Metamonada</taxon>
        <taxon>Preaxostyla</taxon>
        <taxon>Paratrimastigidae</taxon>
        <taxon>Paratrimastix</taxon>
    </lineage>
</organism>
<comment type="caution">
    <text evidence="1">The sequence shown here is derived from an EMBL/GenBank/DDBJ whole genome shotgun (WGS) entry which is preliminary data.</text>
</comment>
<evidence type="ECO:0000313" key="1">
    <source>
        <dbReference type="EMBL" id="KAJ4452712.1"/>
    </source>
</evidence>